<proteinExistence type="predicted"/>
<dbReference type="InterPro" id="IPR011989">
    <property type="entry name" value="ARM-like"/>
</dbReference>
<evidence type="ECO:0000256" key="8">
    <source>
        <dbReference type="ARBA" id="ARBA00048679"/>
    </source>
</evidence>
<dbReference type="SUPFAM" id="SSF48371">
    <property type="entry name" value="ARM repeat"/>
    <property type="match status" value="1"/>
</dbReference>
<dbReference type="GO" id="GO:0004713">
    <property type="term" value="F:protein tyrosine kinase activity"/>
    <property type="evidence" value="ECO:0007669"/>
    <property type="project" value="InterPro"/>
</dbReference>
<keyword evidence="6" id="KW-0067">ATP-binding</keyword>
<keyword evidence="4" id="KW-0547">Nucleotide-binding</keyword>
<keyword evidence="5" id="KW-0418">Kinase</keyword>
<dbReference type="Proteomes" id="UP000694844">
    <property type="component" value="Chromosome 3"/>
</dbReference>
<reference evidence="11" key="1">
    <citation type="submission" date="2025-08" db="UniProtKB">
        <authorList>
            <consortium name="RefSeq"/>
        </authorList>
    </citation>
    <scope>IDENTIFICATION</scope>
    <source>
        <tissue evidence="11">Whole sample</tissue>
    </source>
</reference>
<dbReference type="OrthoDB" id="248923at2759"/>
<accession>A0A8B8D8I8</accession>
<keyword evidence="2" id="KW-0723">Serine/threonine-protein kinase</keyword>
<dbReference type="InterPro" id="IPR016024">
    <property type="entry name" value="ARM-type_fold"/>
</dbReference>
<dbReference type="GeneID" id="111124543"/>
<comment type="catalytic activity">
    <reaction evidence="7">
        <text>L-threonyl-[protein] + ATP = O-phospho-L-threonyl-[protein] + ADP + H(+)</text>
        <dbReference type="Rhea" id="RHEA:46608"/>
        <dbReference type="Rhea" id="RHEA-COMP:11060"/>
        <dbReference type="Rhea" id="RHEA-COMP:11605"/>
        <dbReference type="ChEBI" id="CHEBI:15378"/>
        <dbReference type="ChEBI" id="CHEBI:30013"/>
        <dbReference type="ChEBI" id="CHEBI:30616"/>
        <dbReference type="ChEBI" id="CHEBI:61977"/>
        <dbReference type="ChEBI" id="CHEBI:456216"/>
        <dbReference type="EC" id="2.7.11.1"/>
    </reaction>
</comment>
<feature type="domain" description="Protein kinase" evidence="9">
    <location>
        <begin position="56"/>
        <end position="326"/>
    </location>
</feature>
<dbReference type="Pfam" id="PF00069">
    <property type="entry name" value="Pkinase"/>
    <property type="match status" value="1"/>
</dbReference>
<dbReference type="RefSeq" id="XP_022323191.1">
    <property type="nucleotide sequence ID" value="XM_022467483.1"/>
</dbReference>
<evidence type="ECO:0000256" key="3">
    <source>
        <dbReference type="ARBA" id="ARBA00022679"/>
    </source>
</evidence>
<keyword evidence="10" id="KW-1185">Reference proteome</keyword>
<dbReference type="AlphaFoldDB" id="A0A8B8D8I8"/>
<dbReference type="EC" id="2.7.11.1" evidence="1"/>
<dbReference type="GO" id="GO:0005524">
    <property type="term" value="F:ATP binding"/>
    <property type="evidence" value="ECO:0007669"/>
    <property type="project" value="UniProtKB-KW"/>
</dbReference>
<dbReference type="InterPro" id="IPR000719">
    <property type="entry name" value="Prot_kinase_dom"/>
</dbReference>
<dbReference type="PROSITE" id="PS00109">
    <property type="entry name" value="PROTEIN_KINASE_TYR"/>
    <property type="match status" value="1"/>
</dbReference>
<organism evidence="10 11">
    <name type="scientific">Crassostrea virginica</name>
    <name type="common">Eastern oyster</name>
    <dbReference type="NCBI Taxonomy" id="6565"/>
    <lineage>
        <taxon>Eukaryota</taxon>
        <taxon>Metazoa</taxon>
        <taxon>Spiralia</taxon>
        <taxon>Lophotrochozoa</taxon>
        <taxon>Mollusca</taxon>
        <taxon>Bivalvia</taxon>
        <taxon>Autobranchia</taxon>
        <taxon>Pteriomorphia</taxon>
        <taxon>Ostreida</taxon>
        <taxon>Ostreoidea</taxon>
        <taxon>Ostreidae</taxon>
        <taxon>Crassostrea</taxon>
    </lineage>
</organism>
<evidence type="ECO:0000313" key="11">
    <source>
        <dbReference type="RefSeq" id="XP_022323191.1"/>
    </source>
</evidence>
<dbReference type="Gene3D" id="1.10.510.10">
    <property type="entry name" value="Transferase(Phosphotransferase) domain 1"/>
    <property type="match status" value="1"/>
</dbReference>
<dbReference type="PANTHER" id="PTHR24363:SF0">
    <property type="entry name" value="SERINE_THREONINE KINASE LIKE DOMAIN CONTAINING 1"/>
    <property type="match status" value="1"/>
</dbReference>
<name>A0A8B8D8I8_CRAVI</name>
<evidence type="ECO:0000256" key="6">
    <source>
        <dbReference type="ARBA" id="ARBA00022840"/>
    </source>
</evidence>
<dbReference type="SUPFAM" id="SSF56112">
    <property type="entry name" value="Protein kinase-like (PK-like)"/>
    <property type="match status" value="1"/>
</dbReference>
<gene>
    <name evidence="11" type="primary">LOC111124543</name>
</gene>
<dbReference type="InterPro" id="IPR020635">
    <property type="entry name" value="Tyr_kinase_cat_dom"/>
</dbReference>
<dbReference type="KEGG" id="cvn:111124543"/>
<dbReference type="InterPro" id="IPR011009">
    <property type="entry name" value="Kinase-like_dom_sf"/>
</dbReference>
<dbReference type="InterPro" id="IPR008266">
    <property type="entry name" value="Tyr_kinase_AS"/>
</dbReference>
<dbReference type="Gene3D" id="1.25.10.10">
    <property type="entry name" value="Leucine-rich Repeat Variant"/>
    <property type="match status" value="1"/>
</dbReference>
<dbReference type="SMART" id="SM00219">
    <property type="entry name" value="TyrKc"/>
    <property type="match status" value="1"/>
</dbReference>
<evidence type="ECO:0000256" key="2">
    <source>
        <dbReference type="ARBA" id="ARBA00022527"/>
    </source>
</evidence>
<sequence length="706" mass="78718">MHIYVCCICQNNSNTSKSNLENKSKTRVHVSSTGNCLQRPTHAHCLSFMLSSMENYKILEHLGKGVQFTLLKAESKIDGKIYVLKKVECHDESQANLAFREAVALQALDHPYISGYKEFFVTWEKEDSSVYMVIVMEYFPKGHLGNIVQNAREKKQPIPEETIKKYIGQLMEALVYAHSKNILHRDLRVSNIYLVEEPLLQEDILIVGDFAVASVMCDTRTCTRRSNKLTNYLAPELTEKAADFSEVTDVWSLGCILFDLTTASFLTEEEAVARLGEVREDPYKLEEVFEDVAKNFSGDLINLIRVLLKRNNRPTAKDLVEKNLYVKSCIEKSDASQLEKRKRQKSGKRVKGPVPKEGNVLKVMEYIATMVDFEDCVAEALEYLVELSKQEENFQLDINGKRMIKAAMRNNLPIKEIQIAGCNLFNTLVISADKDDVLFTSEIISVIPLAMEEHEDCVELQQVACTLLMAIAAQDSAASIAGLYGGIERVLSALDKHIGNPELCSTACHSLWSLAVNENNVKIASDDDAMGKVCKALRLHMNSAEVAEAASAALLSLTLNDKNFDFIGDLECVALLISAIDTHSKNAKVVKNACLALASLVEPDEESAYRVLTDEAPDGGHIAGIPKIIKAYELHKDNAEVVASIVSLVMELAEYDDVRAEMRHLNVGPDLLSEIFKRFRDNRDIMGPCEKALSKLQQSSQPKISA</sequence>
<evidence type="ECO:0000256" key="4">
    <source>
        <dbReference type="ARBA" id="ARBA00022741"/>
    </source>
</evidence>
<comment type="catalytic activity">
    <reaction evidence="8">
        <text>L-seryl-[protein] + ATP = O-phospho-L-seryl-[protein] + ADP + H(+)</text>
        <dbReference type="Rhea" id="RHEA:17989"/>
        <dbReference type="Rhea" id="RHEA-COMP:9863"/>
        <dbReference type="Rhea" id="RHEA-COMP:11604"/>
        <dbReference type="ChEBI" id="CHEBI:15378"/>
        <dbReference type="ChEBI" id="CHEBI:29999"/>
        <dbReference type="ChEBI" id="CHEBI:30616"/>
        <dbReference type="ChEBI" id="CHEBI:83421"/>
        <dbReference type="ChEBI" id="CHEBI:456216"/>
        <dbReference type="EC" id="2.7.11.1"/>
    </reaction>
</comment>
<evidence type="ECO:0000256" key="1">
    <source>
        <dbReference type="ARBA" id="ARBA00012513"/>
    </source>
</evidence>
<dbReference type="PROSITE" id="PS50011">
    <property type="entry name" value="PROTEIN_KINASE_DOM"/>
    <property type="match status" value="1"/>
</dbReference>
<evidence type="ECO:0000256" key="5">
    <source>
        <dbReference type="ARBA" id="ARBA00022777"/>
    </source>
</evidence>
<evidence type="ECO:0000313" key="10">
    <source>
        <dbReference type="Proteomes" id="UP000694844"/>
    </source>
</evidence>
<evidence type="ECO:0000259" key="9">
    <source>
        <dbReference type="PROSITE" id="PS50011"/>
    </source>
</evidence>
<evidence type="ECO:0000256" key="7">
    <source>
        <dbReference type="ARBA" id="ARBA00047899"/>
    </source>
</evidence>
<dbReference type="GO" id="GO:0004674">
    <property type="term" value="F:protein serine/threonine kinase activity"/>
    <property type="evidence" value="ECO:0007669"/>
    <property type="project" value="UniProtKB-KW"/>
</dbReference>
<keyword evidence="3" id="KW-0808">Transferase</keyword>
<dbReference type="PANTHER" id="PTHR24363">
    <property type="entry name" value="SERINE/THREONINE PROTEIN KINASE"/>
    <property type="match status" value="1"/>
</dbReference>
<protein>
    <recommendedName>
        <fullName evidence="1">non-specific serine/threonine protein kinase</fullName>
        <ecNumber evidence="1">2.7.11.1</ecNumber>
    </recommendedName>
</protein>